<accession>A0AAV9NHS7</accession>
<reference evidence="3 4" key="1">
    <citation type="submission" date="2023-08" db="EMBL/GenBank/DDBJ databases">
        <title>Black Yeasts Isolated from many extreme environments.</title>
        <authorList>
            <person name="Coleine C."/>
            <person name="Stajich J.E."/>
            <person name="Selbmann L."/>
        </authorList>
    </citation>
    <scope>NUCLEOTIDE SEQUENCE [LARGE SCALE GENOMIC DNA]</scope>
    <source>
        <strain evidence="3 4">CCFEE 5792</strain>
    </source>
</reference>
<evidence type="ECO:0000256" key="2">
    <source>
        <dbReference type="SAM" id="Phobius"/>
    </source>
</evidence>
<feature type="compositionally biased region" description="Low complexity" evidence="1">
    <location>
        <begin position="22"/>
        <end position="32"/>
    </location>
</feature>
<keyword evidence="4" id="KW-1185">Reference proteome</keyword>
<dbReference type="Proteomes" id="UP001358417">
    <property type="component" value="Unassembled WGS sequence"/>
</dbReference>
<evidence type="ECO:0000313" key="3">
    <source>
        <dbReference type="EMBL" id="KAK5058521.1"/>
    </source>
</evidence>
<keyword evidence="2" id="KW-1133">Transmembrane helix</keyword>
<gene>
    <name evidence="3" type="ORF">LTR84_010784</name>
</gene>
<comment type="caution">
    <text evidence="3">The sequence shown here is derived from an EMBL/GenBank/DDBJ whole genome shotgun (WGS) entry which is preliminary data.</text>
</comment>
<protein>
    <submittedName>
        <fullName evidence="3">Uncharacterized protein</fullName>
    </submittedName>
</protein>
<dbReference type="EMBL" id="JAVRRD010000005">
    <property type="protein sequence ID" value="KAK5058521.1"/>
    <property type="molecule type" value="Genomic_DNA"/>
</dbReference>
<organism evidence="3 4">
    <name type="scientific">Exophiala bonariae</name>
    <dbReference type="NCBI Taxonomy" id="1690606"/>
    <lineage>
        <taxon>Eukaryota</taxon>
        <taxon>Fungi</taxon>
        <taxon>Dikarya</taxon>
        <taxon>Ascomycota</taxon>
        <taxon>Pezizomycotina</taxon>
        <taxon>Eurotiomycetes</taxon>
        <taxon>Chaetothyriomycetidae</taxon>
        <taxon>Chaetothyriales</taxon>
        <taxon>Herpotrichiellaceae</taxon>
        <taxon>Exophiala</taxon>
    </lineage>
</organism>
<keyword evidence="2" id="KW-0472">Membrane</keyword>
<evidence type="ECO:0000256" key="1">
    <source>
        <dbReference type="SAM" id="MobiDB-lite"/>
    </source>
</evidence>
<dbReference type="GeneID" id="89978939"/>
<sequence length="143" mass="15749">MRSSRIRHFNGSPAPTTLLQPASSATATAATTDGDLTETPGDDESIDSLTNREAHPRGVALGVAVVVGLIVSWFILKRRRQRRVHQAQFDLPGSTEMKLIMTDGMAEVDPVVKAPHNGRWELSGQHDRPEAPNNLQQRVYELE</sequence>
<keyword evidence="2" id="KW-0812">Transmembrane</keyword>
<feature type="region of interest" description="Disordered" evidence="1">
    <location>
        <begin position="1"/>
        <end position="54"/>
    </location>
</feature>
<dbReference type="AlphaFoldDB" id="A0AAV9NHS7"/>
<dbReference type="RefSeq" id="XP_064709044.1">
    <property type="nucleotide sequence ID" value="XM_064854318.1"/>
</dbReference>
<proteinExistence type="predicted"/>
<feature type="region of interest" description="Disordered" evidence="1">
    <location>
        <begin position="118"/>
        <end position="143"/>
    </location>
</feature>
<name>A0AAV9NHS7_9EURO</name>
<feature type="transmembrane region" description="Helical" evidence="2">
    <location>
        <begin position="58"/>
        <end position="76"/>
    </location>
</feature>
<evidence type="ECO:0000313" key="4">
    <source>
        <dbReference type="Proteomes" id="UP001358417"/>
    </source>
</evidence>